<dbReference type="Gene3D" id="3.10.129.10">
    <property type="entry name" value="Hotdog Thioesterase"/>
    <property type="match status" value="1"/>
</dbReference>
<dbReference type="RefSeq" id="WP_003881564.1">
    <property type="nucleotide sequence ID" value="NZ_CP110127.1"/>
</dbReference>
<dbReference type="AlphaFoldDB" id="A0A378V069"/>
<sequence>MSVDLQLVTAGTELPPHTVTDVRDEDVRIVALVLRDPNPIHYDLKEVARLGFGDRAVNQGGATMAYIASYLTALTGSRAAIKELSCAFRGNVFAGDDVTVGATVTSVTETNEGRLVACDVWADVVGGKRAITGTALLSI</sequence>
<dbReference type="Pfam" id="PF01575">
    <property type="entry name" value="MaoC_dehydratas"/>
    <property type="match status" value="1"/>
</dbReference>
<evidence type="ECO:0000313" key="3">
    <source>
        <dbReference type="Proteomes" id="UP000255389"/>
    </source>
</evidence>
<name>A0A378V069_MYCFO</name>
<accession>A0A378V069</accession>
<proteinExistence type="inferred from homology"/>
<protein>
    <submittedName>
        <fullName evidence="2">MaoC family protein</fullName>
    </submittedName>
</protein>
<evidence type="ECO:0000256" key="1">
    <source>
        <dbReference type="ARBA" id="ARBA00005254"/>
    </source>
</evidence>
<reference evidence="2 3" key="1">
    <citation type="submission" date="2018-06" db="EMBL/GenBank/DDBJ databases">
        <authorList>
            <consortium name="Pathogen Informatics"/>
            <person name="Doyle S."/>
        </authorList>
    </citation>
    <scope>NUCLEOTIDE SEQUENCE [LARGE SCALE GENOMIC DNA]</scope>
    <source>
        <strain evidence="2 3">NCTC1542</strain>
    </source>
</reference>
<dbReference type="InterPro" id="IPR029069">
    <property type="entry name" value="HotDog_dom_sf"/>
</dbReference>
<gene>
    <name evidence="2" type="ORF">NCTC1542_05270</name>
</gene>
<dbReference type="CDD" id="cd03441">
    <property type="entry name" value="R_hydratase_like"/>
    <property type="match status" value="1"/>
</dbReference>
<dbReference type="SUPFAM" id="SSF54637">
    <property type="entry name" value="Thioesterase/thiol ester dehydrase-isomerase"/>
    <property type="match status" value="1"/>
</dbReference>
<dbReference type="GeneID" id="93410857"/>
<dbReference type="InterPro" id="IPR002539">
    <property type="entry name" value="MaoC-like_dom"/>
</dbReference>
<evidence type="ECO:0000313" key="2">
    <source>
        <dbReference type="EMBL" id="SUA03784.1"/>
    </source>
</evidence>
<organism evidence="2 3">
    <name type="scientific">Mycolicibacterium fortuitum</name>
    <name type="common">Mycobacterium fortuitum</name>
    <dbReference type="NCBI Taxonomy" id="1766"/>
    <lineage>
        <taxon>Bacteria</taxon>
        <taxon>Bacillati</taxon>
        <taxon>Actinomycetota</taxon>
        <taxon>Actinomycetes</taxon>
        <taxon>Mycobacteriales</taxon>
        <taxon>Mycobacteriaceae</taxon>
        <taxon>Mycolicibacterium</taxon>
    </lineage>
</organism>
<comment type="similarity">
    <text evidence="1">Belongs to the enoyl-CoA hydratase/isomerase family.</text>
</comment>
<dbReference type="EMBL" id="UGQY01000004">
    <property type="protein sequence ID" value="SUA03784.1"/>
    <property type="molecule type" value="Genomic_DNA"/>
</dbReference>
<dbReference type="Proteomes" id="UP000255389">
    <property type="component" value="Unassembled WGS sequence"/>
</dbReference>